<dbReference type="GO" id="GO:0016567">
    <property type="term" value="P:protein ubiquitination"/>
    <property type="evidence" value="ECO:0007669"/>
    <property type="project" value="UniProtKB-UniPathway"/>
</dbReference>
<feature type="repeat" description="ANK" evidence="9">
    <location>
        <begin position="21"/>
        <end position="53"/>
    </location>
</feature>
<protein>
    <recommendedName>
        <fullName evidence="8">Ankyrin repeat and SOCS box protein 11</fullName>
    </recommendedName>
</protein>
<dbReference type="GeneTree" id="ENSGT00940000166315"/>
<dbReference type="SMART" id="SM00969">
    <property type="entry name" value="SOCS_box"/>
    <property type="match status" value="1"/>
</dbReference>
<organism evidence="11 12">
    <name type="scientific">Cynoglossus semilaevis</name>
    <name type="common">Tongue sole</name>
    <dbReference type="NCBI Taxonomy" id="244447"/>
    <lineage>
        <taxon>Eukaryota</taxon>
        <taxon>Metazoa</taxon>
        <taxon>Chordata</taxon>
        <taxon>Craniata</taxon>
        <taxon>Vertebrata</taxon>
        <taxon>Euteleostomi</taxon>
        <taxon>Actinopterygii</taxon>
        <taxon>Neopterygii</taxon>
        <taxon>Teleostei</taxon>
        <taxon>Neoteleostei</taxon>
        <taxon>Acanthomorphata</taxon>
        <taxon>Carangaria</taxon>
        <taxon>Pleuronectiformes</taxon>
        <taxon>Pleuronectoidei</taxon>
        <taxon>Cynoglossidae</taxon>
        <taxon>Cynoglossinae</taxon>
        <taxon>Cynoglossus</taxon>
    </lineage>
</organism>
<evidence type="ECO:0000256" key="6">
    <source>
        <dbReference type="ARBA" id="ARBA00022824"/>
    </source>
</evidence>
<keyword evidence="5" id="KW-0833">Ubl conjugation pathway</keyword>
<dbReference type="InterPro" id="IPR002110">
    <property type="entry name" value="Ankyrin_rpt"/>
</dbReference>
<dbReference type="GO" id="GO:0031466">
    <property type="term" value="C:Cul5-RING ubiquitin ligase complex"/>
    <property type="evidence" value="ECO:0007669"/>
    <property type="project" value="Ensembl"/>
</dbReference>
<dbReference type="SUPFAM" id="SSF48403">
    <property type="entry name" value="Ankyrin repeat"/>
    <property type="match status" value="1"/>
</dbReference>
<accession>A0A3P8UXY6</accession>
<evidence type="ECO:0000256" key="4">
    <source>
        <dbReference type="ARBA" id="ARBA00022737"/>
    </source>
</evidence>
<keyword evidence="4" id="KW-0677">Repeat</keyword>
<dbReference type="OrthoDB" id="3246549at2759"/>
<dbReference type="InParanoid" id="A0A3P8UXY6"/>
<dbReference type="GO" id="GO:0045747">
    <property type="term" value="P:positive regulation of Notch signaling pathway"/>
    <property type="evidence" value="ECO:0007669"/>
    <property type="project" value="Ensembl"/>
</dbReference>
<evidence type="ECO:0000313" key="11">
    <source>
        <dbReference type="Ensembl" id="ENSCSEP00000005080.1"/>
    </source>
</evidence>
<dbReference type="GO" id="GO:0045665">
    <property type="term" value="P:negative regulation of neuron differentiation"/>
    <property type="evidence" value="ECO:0007669"/>
    <property type="project" value="Ensembl"/>
</dbReference>
<dbReference type="GO" id="GO:0043416">
    <property type="term" value="P:regulation of skeletal muscle tissue regeneration"/>
    <property type="evidence" value="ECO:0007669"/>
    <property type="project" value="Ensembl"/>
</dbReference>
<dbReference type="GO" id="GO:1990756">
    <property type="term" value="F:ubiquitin-like ligase-substrate adaptor activity"/>
    <property type="evidence" value="ECO:0007669"/>
    <property type="project" value="Ensembl"/>
</dbReference>
<dbReference type="Proteomes" id="UP000265120">
    <property type="component" value="Chromosome 16"/>
</dbReference>
<sequence>MSSNPSANLELILLSVSDCESDRTPLHDAAYQGRLLHIRNLVAQGFHVDTLTLDRVSPLHEACLGGHYVCAKFLVDNGANVDIVSTDGATPLFNACSSGSSACVRLILQHSSFLSTTYRLKSPIHEAARKDHTECLELLLTSGAHIDTELPVTGTPLYSACLTQATASAELLLNAGADVQLGCGLDSPLHAAVRSGGANIVDLLLDFGADRWCRNTEAKTPLDLSSTNTAVRTALQQRGACSLSQLCRFCVRRSLGSKRLHRISKLFLPHSIQDFLLNK</sequence>
<evidence type="ECO:0000256" key="5">
    <source>
        <dbReference type="ARBA" id="ARBA00022786"/>
    </source>
</evidence>
<dbReference type="GO" id="GO:0007221">
    <property type="term" value="P:positive regulation of transcription of Notch receptor target"/>
    <property type="evidence" value="ECO:0007669"/>
    <property type="project" value="Ensembl"/>
</dbReference>
<dbReference type="GO" id="GO:0045732">
    <property type="term" value="P:positive regulation of protein catabolic process"/>
    <property type="evidence" value="ECO:0007669"/>
    <property type="project" value="TreeGrafter"/>
</dbReference>
<keyword evidence="12" id="KW-1185">Reference proteome</keyword>
<dbReference type="KEGG" id="csem:103391600"/>
<feature type="repeat" description="ANK" evidence="9">
    <location>
        <begin position="119"/>
        <end position="151"/>
    </location>
</feature>
<dbReference type="GO" id="GO:0005783">
    <property type="term" value="C:endoplasmic reticulum"/>
    <property type="evidence" value="ECO:0007669"/>
    <property type="project" value="UniProtKB-SubCell"/>
</dbReference>
<dbReference type="UniPathway" id="UPA00143"/>
<comment type="pathway">
    <text evidence="2">Protein modification; protein ubiquitination.</text>
</comment>
<keyword evidence="6" id="KW-0256">Endoplasmic reticulum</keyword>
<feature type="domain" description="SOCS box" evidence="10">
    <location>
        <begin position="230"/>
        <end position="279"/>
    </location>
</feature>
<dbReference type="CDD" id="cd03716">
    <property type="entry name" value="SOCS_ASB_like"/>
    <property type="match status" value="1"/>
</dbReference>
<evidence type="ECO:0000259" key="10">
    <source>
        <dbReference type="PROSITE" id="PS50225"/>
    </source>
</evidence>
<dbReference type="SMART" id="SM00248">
    <property type="entry name" value="ANK"/>
    <property type="match status" value="6"/>
</dbReference>
<dbReference type="PANTHER" id="PTHR24136:SF14">
    <property type="entry name" value="ANKYRIN REPEAT AND SOCS BOX PROTEIN 11"/>
    <property type="match status" value="1"/>
</dbReference>
<evidence type="ECO:0000256" key="3">
    <source>
        <dbReference type="ARBA" id="ARBA00005949"/>
    </source>
</evidence>
<dbReference type="SUPFAM" id="SSF158235">
    <property type="entry name" value="SOCS box-like"/>
    <property type="match status" value="1"/>
</dbReference>
<evidence type="ECO:0000313" key="12">
    <source>
        <dbReference type="Proteomes" id="UP000265120"/>
    </source>
</evidence>
<dbReference type="InterPro" id="IPR036770">
    <property type="entry name" value="Ankyrin_rpt-contain_sf"/>
</dbReference>
<feature type="repeat" description="ANK" evidence="9">
    <location>
        <begin position="54"/>
        <end position="86"/>
    </location>
</feature>
<reference evidence="11 12" key="1">
    <citation type="journal article" date="2014" name="Nat. Genet.">
        <title>Whole-genome sequence of a flatfish provides insights into ZW sex chromosome evolution and adaptation to a benthic lifestyle.</title>
        <authorList>
            <person name="Chen S."/>
            <person name="Zhang G."/>
            <person name="Shao C."/>
            <person name="Huang Q."/>
            <person name="Liu G."/>
            <person name="Zhang P."/>
            <person name="Song W."/>
            <person name="An N."/>
            <person name="Chalopin D."/>
            <person name="Volff J.N."/>
            <person name="Hong Y."/>
            <person name="Li Q."/>
            <person name="Sha Z."/>
            <person name="Zhou H."/>
            <person name="Xie M."/>
            <person name="Yu Q."/>
            <person name="Liu Y."/>
            <person name="Xiang H."/>
            <person name="Wang N."/>
            <person name="Wu K."/>
            <person name="Yang C."/>
            <person name="Zhou Q."/>
            <person name="Liao X."/>
            <person name="Yang L."/>
            <person name="Hu Q."/>
            <person name="Zhang J."/>
            <person name="Meng L."/>
            <person name="Jin L."/>
            <person name="Tian Y."/>
            <person name="Lian J."/>
            <person name="Yang J."/>
            <person name="Miao G."/>
            <person name="Liu S."/>
            <person name="Liang Z."/>
            <person name="Yan F."/>
            <person name="Li Y."/>
            <person name="Sun B."/>
            <person name="Zhang H."/>
            <person name="Zhang J."/>
            <person name="Zhu Y."/>
            <person name="Du M."/>
            <person name="Zhao Y."/>
            <person name="Schartl M."/>
            <person name="Tang Q."/>
            <person name="Wang J."/>
        </authorList>
    </citation>
    <scope>NUCLEOTIDE SEQUENCE</scope>
</reference>
<evidence type="ECO:0000256" key="2">
    <source>
        <dbReference type="ARBA" id="ARBA00004906"/>
    </source>
</evidence>
<dbReference type="Pfam" id="PF12796">
    <property type="entry name" value="Ank_2"/>
    <property type="match status" value="2"/>
</dbReference>
<dbReference type="GeneID" id="103391600"/>
<dbReference type="InterPro" id="IPR036036">
    <property type="entry name" value="SOCS_box-like_dom_sf"/>
</dbReference>
<dbReference type="FunFam" id="1.10.750.20:FF:000001">
    <property type="entry name" value="Ankyrin repeat and SOCS box containing 1"/>
    <property type="match status" value="1"/>
</dbReference>
<dbReference type="PANTHER" id="PTHR24136">
    <property type="entry name" value="SOWAH (DROSOPHILA) HOMOLOG"/>
    <property type="match status" value="1"/>
</dbReference>
<dbReference type="AlphaFoldDB" id="A0A3P8UXY6"/>
<dbReference type="PROSITE" id="PS50225">
    <property type="entry name" value="SOCS"/>
    <property type="match status" value="1"/>
</dbReference>
<dbReference type="OMA" id="TLMAGSW"/>
<name>A0A3P8UXY6_CYNSE</name>
<keyword evidence="7 9" id="KW-0040">ANK repeat</keyword>
<dbReference type="RefSeq" id="XP_008326142.1">
    <property type="nucleotide sequence ID" value="XM_008327920.3"/>
</dbReference>
<dbReference type="Ensembl" id="ENSCSET00000005138.1">
    <property type="protein sequence ID" value="ENSCSEP00000005080.1"/>
    <property type="gene ID" value="ENSCSEG00000003287.1"/>
</dbReference>
<dbReference type="STRING" id="244447.ENSCSEP00000005080"/>
<comment type="subcellular location">
    <subcellularLocation>
        <location evidence="1">Endoplasmic reticulum</location>
    </subcellularLocation>
</comment>
<dbReference type="PROSITE" id="PS50088">
    <property type="entry name" value="ANK_REPEAT"/>
    <property type="match status" value="4"/>
</dbReference>
<feature type="repeat" description="ANK" evidence="9">
    <location>
        <begin position="184"/>
        <end position="216"/>
    </location>
</feature>
<evidence type="ECO:0000256" key="9">
    <source>
        <dbReference type="PROSITE-ProRule" id="PRU00023"/>
    </source>
</evidence>
<dbReference type="InterPro" id="IPR051573">
    <property type="entry name" value="Ankyrin-SOCS_box_domain"/>
</dbReference>
<dbReference type="PROSITE" id="PS50297">
    <property type="entry name" value="ANK_REP_REGION"/>
    <property type="match status" value="3"/>
</dbReference>
<proteinExistence type="inferred from homology"/>
<evidence type="ECO:0000256" key="1">
    <source>
        <dbReference type="ARBA" id="ARBA00004240"/>
    </source>
</evidence>
<reference evidence="11" key="2">
    <citation type="submission" date="2025-08" db="UniProtKB">
        <authorList>
            <consortium name="Ensembl"/>
        </authorList>
    </citation>
    <scope>IDENTIFICATION</scope>
</reference>
<dbReference type="Pfam" id="PF07525">
    <property type="entry name" value="SOCS_box"/>
    <property type="match status" value="1"/>
</dbReference>
<dbReference type="CTD" id="140456"/>
<dbReference type="GO" id="GO:0035556">
    <property type="term" value="P:intracellular signal transduction"/>
    <property type="evidence" value="ECO:0007669"/>
    <property type="project" value="InterPro"/>
</dbReference>
<dbReference type="Gene3D" id="1.25.40.20">
    <property type="entry name" value="Ankyrin repeat-containing domain"/>
    <property type="match status" value="1"/>
</dbReference>
<comment type="similarity">
    <text evidence="3">Belongs to the ankyrin SOCS box (ASB) family.</text>
</comment>
<dbReference type="GO" id="GO:0043161">
    <property type="term" value="P:proteasome-mediated ubiquitin-dependent protein catabolic process"/>
    <property type="evidence" value="ECO:0007669"/>
    <property type="project" value="Ensembl"/>
</dbReference>
<dbReference type="Gene3D" id="1.10.750.20">
    <property type="entry name" value="SOCS box"/>
    <property type="match status" value="1"/>
</dbReference>
<dbReference type="InterPro" id="IPR001496">
    <property type="entry name" value="SOCS_box"/>
</dbReference>
<dbReference type="FunFam" id="1.25.40.20:FF:000016">
    <property type="entry name" value="Ankyrin repeat and SOCS box containing 5"/>
    <property type="match status" value="1"/>
</dbReference>
<evidence type="ECO:0000256" key="7">
    <source>
        <dbReference type="ARBA" id="ARBA00023043"/>
    </source>
</evidence>
<reference evidence="11" key="3">
    <citation type="submission" date="2025-09" db="UniProtKB">
        <authorList>
            <consortium name="Ensembl"/>
        </authorList>
    </citation>
    <scope>IDENTIFICATION</scope>
</reference>
<evidence type="ECO:0000256" key="8">
    <source>
        <dbReference type="ARBA" id="ARBA00044976"/>
    </source>
</evidence>